<protein>
    <recommendedName>
        <fullName evidence="7">Flavin-containing monooxygenase</fullName>
        <ecNumber evidence="7">1.-.-.-</ecNumber>
    </recommendedName>
</protein>
<dbReference type="InterPro" id="IPR020946">
    <property type="entry name" value="Flavin_mOase-like"/>
</dbReference>
<accession>A0A5B6ZGX1</accession>
<evidence type="ECO:0000256" key="6">
    <source>
        <dbReference type="ARBA" id="ARBA00023033"/>
    </source>
</evidence>
<dbReference type="Pfam" id="PF00743">
    <property type="entry name" value="FMO-like"/>
    <property type="match status" value="2"/>
</dbReference>
<keyword evidence="6 7" id="KW-0503">Monooxygenase</keyword>
<dbReference type="GO" id="GO:0050660">
    <property type="term" value="F:flavin adenine dinucleotide binding"/>
    <property type="evidence" value="ECO:0007669"/>
    <property type="project" value="InterPro"/>
</dbReference>
<evidence type="ECO:0000256" key="3">
    <source>
        <dbReference type="ARBA" id="ARBA00022827"/>
    </source>
</evidence>
<evidence type="ECO:0000256" key="1">
    <source>
        <dbReference type="ARBA" id="ARBA00009183"/>
    </source>
</evidence>
<dbReference type="Gene3D" id="3.50.50.60">
    <property type="entry name" value="FAD/NAD(P)-binding domain"/>
    <property type="match status" value="2"/>
</dbReference>
<dbReference type="InterPro" id="IPR000960">
    <property type="entry name" value="Flavin_mOase"/>
</dbReference>
<dbReference type="EC" id="1.-.-.-" evidence="7"/>
<keyword evidence="5 7" id="KW-0560">Oxidoreductase</keyword>
<keyword evidence="2 7" id="KW-0285">Flavoprotein</keyword>
<name>A0A5B6ZGX1_DAVIN</name>
<evidence type="ECO:0000313" key="8">
    <source>
        <dbReference type="EMBL" id="MPA42313.1"/>
    </source>
</evidence>
<dbReference type="FunFam" id="3.50.50.60:FF:000099">
    <property type="entry name" value="Flavin-containing monooxygenase"/>
    <property type="match status" value="1"/>
</dbReference>
<dbReference type="PIRSF" id="PIRSF000332">
    <property type="entry name" value="FMO"/>
    <property type="match status" value="1"/>
</dbReference>
<dbReference type="AlphaFoldDB" id="A0A5B6ZGX1"/>
<comment type="similarity">
    <text evidence="1 7">Belongs to the FMO family.</text>
</comment>
<proteinExistence type="inferred from homology"/>
<dbReference type="PANTHER" id="PTHR23023">
    <property type="entry name" value="DIMETHYLANILINE MONOOXYGENASE"/>
    <property type="match status" value="1"/>
</dbReference>
<dbReference type="PRINTS" id="PR00370">
    <property type="entry name" value="FMOXYGENASE"/>
</dbReference>
<dbReference type="GO" id="GO:0004499">
    <property type="term" value="F:N,N-dimethylaniline monooxygenase activity"/>
    <property type="evidence" value="ECO:0007669"/>
    <property type="project" value="InterPro"/>
</dbReference>
<evidence type="ECO:0000256" key="4">
    <source>
        <dbReference type="ARBA" id="ARBA00022857"/>
    </source>
</evidence>
<evidence type="ECO:0000256" key="7">
    <source>
        <dbReference type="RuleBase" id="RU361177"/>
    </source>
</evidence>
<gene>
    <name evidence="8" type="ORF">Din_011754</name>
</gene>
<keyword evidence="4" id="KW-0521">NADP</keyword>
<keyword evidence="3 7" id="KW-0274">FAD</keyword>
<evidence type="ECO:0000256" key="2">
    <source>
        <dbReference type="ARBA" id="ARBA00022630"/>
    </source>
</evidence>
<dbReference type="InterPro" id="IPR050346">
    <property type="entry name" value="FMO-like"/>
</dbReference>
<reference evidence="8" key="1">
    <citation type="submission" date="2019-08" db="EMBL/GenBank/DDBJ databases">
        <title>Reference gene set and small RNA set construction with multiple tissues from Davidia involucrata Baill.</title>
        <authorList>
            <person name="Yang H."/>
            <person name="Zhou C."/>
            <person name="Li G."/>
            <person name="Wang J."/>
            <person name="Gao P."/>
            <person name="Wang M."/>
            <person name="Wang R."/>
            <person name="Zhao Y."/>
        </authorList>
    </citation>
    <scope>NUCLEOTIDE SEQUENCE</scope>
    <source>
        <tissue evidence="8">Mixed with DoveR01_LX</tissue>
    </source>
</reference>
<dbReference type="InterPro" id="IPR036188">
    <property type="entry name" value="FAD/NAD-bd_sf"/>
</dbReference>
<dbReference type="SUPFAM" id="SSF51905">
    <property type="entry name" value="FAD/NAD(P)-binding domain"/>
    <property type="match status" value="2"/>
</dbReference>
<comment type="cofactor">
    <cofactor evidence="7">
        <name>FAD</name>
        <dbReference type="ChEBI" id="CHEBI:57692"/>
    </cofactor>
</comment>
<dbReference type="GO" id="GO:0050661">
    <property type="term" value="F:NADP binding"/>
    <property type="evidence" value="ECO:0007669"/>
    <property type="project" value="InterPro"/>
</dbReference>
<organism evidence="8">
    <name type="scientific">Davidia involucrata</name>
    <name type="common">Dove tree</name>
    <dbReference type="NCBI Taxonomy" id="16924"/>
    <lineage>
        <taxon>Eukaryota</taxon>
        <taxon>Viridiplantae</taxon>
        <taxon>Streptophyta</taxon>
        <taxon>Embryophyta</taxon>
        <taxon>Tracheophyta</taxon>
        <taxon>Spermatophyta</taxon>
        <taxon>Magnoliopsida</taxon>
        <taxon>eudicotyledons</taxon>
        <taxon>Gunneridae</taxon>
        <taxon>Pentapetalae</taxon>
        <taxon>asterids</taxon>
        <taxon>Cornales</taxon>
        <taxon>Nyssaceae</taxon>
        <taxon>Davidia</taxon>
    </lineage>
</organism>
<dbReference type="EMBL" id="GHES01011754">
    <property type="protein sequence ID" value="MPA42313.1"/>
    <property type="molecule type" value="Transcribed_RNA"/>
</dbReference>
<sequence length="434" mass="49781">MARSLKVAVIGAGVAGLAAARELKREGHRVVVYEKGDQLGGTWVYDPRVESDPLGLVSNREIVHNSLYLSLRTNHPRHLMGFSDYPFTVRQNGDSRNFPRHEEVLKFLDDFARDFGLVDLIRFNTEVVRVERVDSRNEEYWDVESRTTRGLISSHEVFEAVMVCSGHHTEPRLANIPGIDKWPGKQVHSHNYRVPEPFRDQVVVVIGNGPSASDISRDIAIVAKEVHLSSRSPDVKVSKLDDHNNIWQHSKIDYVYGDSTVAFEDGSSVRADIILHCTGYKYHFPFLKTNGIVSIDDNRVGPLYKHVFPPELSPRLSFVGMPFWAIILGTMEFQSKWIAHVLSGKLLLPSKEEMLADVEQHYRHMEESGIPKHHTHLIYPNEYEYLNWLADQVGLPPLEGWLKDIYNKLFKIARILGERFRDEWDVDKWIQEAT</sequence>
<evidence type="ECO:0000256" key="5">
    <source>
        <dbReference type="ARBA" id="ARBA00023002"/>
    </source>
</evidence>